<dbReference type="RefSeq" id="XP_016247755.1">
    <property type="nucleotide sequence ID" value="XM_016394336.1"/>
</dbReference>
<dbReference type="PANTHER" id="PTHR23501">
    <property type="entry name" value="MAJOR FACILITATOR SUPERFAMILY"/>
    <property type="match status" value="1"/>
</dbReference>
<dbReference type="PROSITE" id="PS50850">
    <property type="entry name" value="MFS"/>
    <property type="match status" value="1"/>
</dbReference>
<gene>
    <name evidence="7" type="ORF">PV07_07269</name>
</gene>
<comment type="subcellular location">
    <subcellularLocation>
        <location evidence="1">Membrane</location>
        <topology evidence="1">Multi-pass membrane protein</topology>
    </subcellularLocation>
</comment>
<dbReference type="PRINTS" id="PR01036">
    <property type="entry name" value="TCRTETB"/>
</dbReference>
<dbReference type="GeneID" id="27346463"/>
<evidence type="ECO:0000259" key="6">
    <source>
        <dbReference type="PROSITE" id="PS50850"/>
    </source>
</evidence>
<sequence length="198" mass="21588">MSVVMFAYRKIKEYSSHQDLNSSGSALWEGRGLSINLERWLCPLALLPAYIVSSLELTIVASALPEISTYFDRFDQLNWLVTAFTLTSTSFIPAFGQLADTFGRHPALQFAVLLSLIGSVLCAVAPSWPVLLLGRSLQGIGVAGIENITLIILAEQGSLEEQASNLSMFQLLNGLGYSIGPMIGGRLAKANWRFCFVL</sequence>
<evidence type="ECO:0000313" key="8">
    <source>
        <dbReference type="Proteomes" id="UP000054466"/>
    </source>
</evidence>
<organism evidence="7 8">
    <name type="scientific">Cladophialophora immunda</name>
    <dbReference type="NCBI Taxonomy" id="569365"/>
    <lineage>
        <taxon>Eukaryota</taxon>
        <taxon>Fungi</taxon>
        <taxon>Dikarya</taxon>
        <taxon>Ascomycota</taxon>
        <taxon>Pezizomycotina</taxon>
        <taxon>Eurotiomycetes</taxon>
        <taxon>Chaetothyriomycetidae</taxon>
        <taxon>Chaetothyriales</taxon>
        <taxon>Herpotrichiellaceae</taxon>
        <taxon>Cladophialophora</taxon>
    </lineage>
</organism>
<keyword evidence="8" id="KW-1185">Reference proteome</keyword>
<accession>A0A0D2CV47</accession>
<dbReference type="InterPro" id="IPR036259">
    <property type="entry name" value="MFS_trans_sf"/>
</dbReference>
<feature type="transmembrane region" description="Helical" evidence="5">
    <location>
        <begin position="76"/>
        <end position="95"/>
    </location>
</feature>
<reference evidence="7 8" key="1">
    <citation type="submission" date="2015-01" db="EMBL/GenBank/DDBJ databases">
        <title>The Genome Sequence of Cladophialophora immunda CBS83496.</title>
        <authorList>
            <consortium name="The Broad Institute Genomics Platform"/>
            <person name="Cuomo C."/>
            <person name="de Hoog S."/>
            <person name="Gorbushina A."/>
            <person name="Stielow B."/>
            <person name="Teixiera M."/>
            <person name="Abouelleil A."/>
            <person name="Chapman S.B."/>
            <person name="Priest M."/>
            <person name="Young S.K."/>
            <person name="Wortman J."/>
            <person name="Nusbaum C."/>
            <person name="Birren B."/>
        </authorList>
    </citation>
    <scope>NUCLEOTIDE SEQUENCE [LARGE SCALE GENOMIC DNA]</scope>
    <source>
        <strain evidence="7 8">CBS 83496</strain>
    </source>
</reference>
<dbReference type="STRING" id="569365.A0A0D2CV47"/>
<dbReference type="VEuPathDB" id="FungiDB:PV07_07269"/>
<keyword evidence="4 5" id="KW-0472">Membrane</keyword>
<dbReference type="SUPFAM" id="SSF103473">
    <property type="entry name" value="MFS general substrate transporter"/>
    <property type="match status" value="1"/>
</dbReference>
<proteinExistence type="predicted"/>
<keyword evidence="3 5" id="KW-1133">Transmembrane helix</keyword>
<dbReference type="GO" id="GO:0005886">
    <property type="term" value="C:plasma membrane"/>
    <property type="evidence" value="ECO:0007669"/>
    <property type="project" value="TreeGrafter"/>
</dbReference>
<name>A0A0D2CV47_9EURO</name>
<dbReference type="PANTHER" id="PTHR23501:SF39">
    <property type="entry name" value="MULTIDRUG TRANSPORTER, PUTATIVE (AFU_ORTHOLOGUE AFUA_1G05010)-RELATED"/>
    <property type="match status" value="1"/>
</dbReference>
<evidence type="ECO:0000313" key="7">
    <source>
        <dbReference type="EMBL" id="KIW27539.1"/>
    </source>
</evidence>
<evidence type="ECO:0000256" key="1">
    <source>
        <dbReference type="ARBA" id="ARBA00004141"/>
    </source>
</evidence>
<dbReference type="InterPro" id="IPR011701">
    <property type="entry name" value="MFS"/>
</dbReference>
<dbReference type="AlphaFoldDB" id="A0A0D2CV47"/>
<feature type="transmembrane region" description="Helical" evidence="5">
    <location>
        <begin position="107"/>
        <end position="128"/>
    </location>
</feature>
<dbReference type="EMBL" id="KN847043">
    <property type="protein sequence ID" value="KIW27539.1"/>
    <property type="molecule type" value="Genomic_DNA"/>
</dbReference>
<feature type="domain" description="Major facilitator superfamily (MFS) profile" evidence="6">
    <location>
        <begin position="42"/>
        <end position="198"/>
    </location>
</feature>
<dbReference type="GO" id="GO:0022857">
    <property type="term" value="F:transmembrane transporter activity"/>
    <property type="evidence" value="ECO:0007669"/>
    <property type="project" value="InterPro"/>
</dbReference>
<dbReference type="OrthoDB" id="6770063at2759"/>
<evidence type="ECO:0000256" key="3">
    <source>
        <dbReference type="ARBA" id="ARBA00022989"/>
    </source>
</evidence>
<dbReference type="Proteomes" id="UP000054466">
    <property type="component" value="Unassembled WGS sequence"/>
</dbReference>
<dbReference type="Gene3D" id="1.20.1720.10">
    <property type="entry name" value="Multidrug resistance protein D"/>
    <property type="match status" value="1"/>
</dbReference>
<evidence type="ECO:0000256" key="5">
    <source>
        <dbReference type="SAM" id="Phobius"/>
    </source>
</evidence>
<evidence type="ECO:0000256" key="2">
    <source>
        <dbReference type="ARBA" id="ARBA00022692"/>
    </source>
</evidence>
<evidence type="ECO:0000256" key="4">
    <source>
        <dbReference type="ARBA" id="ARBA00023136"/>
    </source>
</evidence>
<dbReference type="InterPro" id="IPR020846">
    <property type="entry name" value="MFS_dom"/>
</dbReference>
<protein>
    <recommendedName>
        <fullName evidence="6">Major facilitator superfamily (MFS) profile domain-containing protein</fullName>
    </recommendedName>
</protein>
<dbReference type="HOGENOM" id="CLU_000960_10_8_1"/>
<keyword evidence="2 5" id="KW-0812">Transmembrane</keyword>
<dbReference type="Pfam" id="PF07690">
    <property type="entry name" value="MFS_1"/>
    <property type="match status" value="1"/>
</dbReference>